<gene>
    <name evidence="1" type="ORF">SAMN05216297_107130</name>
</gene>
<reference evidence="2" key="1">
    <citation type="submission" date="2016-10" db="EMBL/GenBank/DDBJ databases">
        <authorList>
            <person name="Varghese N."/>
            <person name="Submissions S."/>
        </authorList>
    </citation>
    <scope>NUCLEOTIDE SEQUENCE [LARGE SCALE GENOMIC DNA]</scope>
    <source>
        <strain evidence="2">CGMCC 1.10370</strain>
    </source>
</reference>
<dbReference type="RefSeq" id="WP_091494497.1">
    <property type="nucleotide sequence ID" value="NZ_FOMH01000007.1"/>
</dbReference>
<organism evidence="1 2">
    <name type="scientific">Flavobacterium phragmitis</name>
    <dbReference type="NCBI Taxonomy" id="739143"/>
    <lineage>
        <taxon>Bacteria</taxon>
        <taxon>Pseudomonadati</taxon>
        <taxon>Bacteroidota</taxon>
        <taxon>Flavobacteriia</taxon>
        <taxon>Flavobacteriales</taxon>
        <taxon>Flavobacteriaceae</taxon>
        <taxon>Flavobacterium</taxon>
    </lineage>
</organism>
<keyword evidence="2" id="KW-1185">Reference proteome</keyword>
<dbReference type="Proteomes" id="UP000199672">
    <property type="component" value="Unassembled WGS sequence"/>
</dbReference>
<sequence>MKLKTIVLLFISFLFTSCKEEIPASIKLKIEFENKLNRDLSKIYGIQVYKDGKIFKEFRAFEKPYIEEEIILDSLTNGSYKIVYANLVNQTLQKTIDIKENKFYEVSIFPNYSDYKVLISKSFVRNLKENQKVEFYFESLGCFHSAKENLIVSKKDKTHYVEYNGKRRILNKNELDAIIKMECELELIKYGGCTTSDHYSIKSGNQEKEFYDETCKWNGWNNLIKLLNLKKTKV</sequence>
<dbReference type="AlphaFoldDB" id="A0A1I1RRX3"/>
<dbReference type="STRING" id="739143.SAMN05216297_107130"/>
<evidence type="ECO:0000313" key="1">
    <source>
        <dbReference type="EMBL" id="SFD37084.1"/>
    </source>
</evidence>
<accession>A0A1I1RRX3</accession>
<dbReference type="OrthoDB" id="1178167at2"/>
<protein>
    <recommendedName>
        <fullName evidence="3">Lipoprotein</fullName>
    </recommendedName>
</protein>
<dbReference type="EMBL" id="FOMH01000007">
    <property type="protein sequence ID" value="SFD37084.1"/>
    <property type="molecule type" value="Genomic_DNA"/>
</dbReference>
<name>A0A1I1RRX3_9FLAO</name>
<proteinExistence type="predicted"/>
<evidence type="ECO:0008006" key="3">
    <source>
        <dbReference type="Google" id="ProtNLM"/>
    </source>
</evidence>
<dbReference type="PROSITE" id="PS51257">
    <property type="entry name" value="PROKAR_LIPOPROTEIN"/>
    <property type="match status" value="1"/>
</dbReference>
<evidence type="ECO:0000313" key="2">
    <source>
        <dbReference type="Proteomes" id="UP000199672"/>
    </source>
</evidence>